<feature type="domain" description="N-acetyltransferase" evidence="3">
    <location>
        <begin position="1"/>
        <end position="129"/>
    </location>
</feature>
<evidence type="ECO:0000256" key="2">
    <source>
        <dbReference type="ARBA" id="ARBA00023315"/>
    </source>
</evidence>
<organism evidence="4 5">
    <name type="scientific">Roseovarius tolerans</name>
    <dbReference type="NCBI Taxonomy" id="74031"/>
    <lineage>
        <taxon>Bacteria</taxon>
        <taxon>Pseudomonadati</taxon>
        <taxon>Pseudomonadota</taxon>
        <taxon>Alphaproteobacteria</taxon>
        <taxon>Rhodobacterales</taxon>
        <taxon>Roseobacteraceae</taxon>
        <taxon>Roseovarius</taxon>
    </lineage>
</organism>
<protein>
    <submittedName>
        <fullName evidence="4">Ribosomal-protein-alanine N-acetyltransferase</fullName>
    </submittedName>
</protein>
<dbReference type="Gene3D" id="3.40.630.30">
    <property type="match status" value="1"/>
</dbReference>
<keyword evidence="1 4" id="KW-0808">Transferase</keyword>
<accession>A0A0L6CWX9</accession>
<dbReference type="PANTHER" id="PTHR43877">
    <property type="entry name" value="AMINOALKYLPHOSPHONATE N-ACETYLTRANSFERASE-RELATED-RELATED"/>
    <property type="match status" value="1"/>
</dbReference>
<evidence type="ECO:0000313" key="5">
    <source>
        <dbReference type="Proteomes" id="UP000037046"/>
    </source>
</evidence>
<gene>
    <name evidence="4" type="ORF">ROTO_11580</name>
</gene>
<dbReference type="AlphaFoldDB" id="A0A0L6CWX9"/>
<evidence type="ECO:0000256" key="1">
    <source>
        <dbReference type="ARBA" id="ARBA00022679"/>
    </source>
</evidence>
<dbReference type="GO" id="GO:0016747">
    <property type="term" value="F:acyltransferase activity, transferring groups other than amino-acyl groups"/>
    <property type="evidence" value="ECO:0007669"/>
    <property type="project" value="InterPro"/>
</dbReference>
<evidence type="ECO:0000259" key="3">
    <source>
        <dbReference type="PROSITE" id="PS51186"/>
    </source>
</evidence>
<dbReference type="Pfam" id="PF00583">
    <property type="entry name" value="Acetyltransf_1"/>
    <property type="match status" value="1"/>
</dbReference>
<dbReference type="Proteomes" id="UP000037046">
    <property type="component" value="Unassembled WGS sequence"/>
</dbReference>
<dbReference type="EMBL" id="LGVV01000010">
    <property type="protein sequence ID" value="KNX42284.1"/>
    <property type="molecule type" value="Genomic_DNA"/>
</dbReference>
<dbReference type="PATRIC" id="fig|74031.6.peg.1185"/>
<evidence type="ECO:0000313" key="4">
    <source>
        <dbReference type="EMBL" id="KNX42284.1"/>
    </source>
</evidence>
<dbReference type="InterPro" id="IPR000182">
    <property type="entry name" value="GNAT_dom"/>
</dbReference>
<sequence>MAACHGRAFADQGRAWSVAEFTELLESPLVFAVGDTRAFALGRVIADEAELLTLACDPAHRRQGLGRACLAGFEGEAGARGAVTAFLEVAANNAPARTLYQAAGYSEVARRTGYYARGAVDALILRKAL</sequence>
<dbReference type="PROSITE" id="PS51186">
    <property type="entry name" value="GNAT"/>
    <property type="match status" value="1"/>
</dbReference>
<comment type="caution">
    <text evidence="4">The sequence shown here is derived from an EMBL/GenBank/DDBJ whole genome shotgun (WGS) entry which is preliminary data.</text>
</comment>
<dbReference type="InterPro" id="IPR050832">
    <property type="entry name" value="Bact_Acetyltransf"/>
</dbReference>
<keyword evidence="2" id="KW-0012">Acyltransferase</keyword>
<proteinExistence type="predicted"/>
<reference evidence="5" key="1">
    <citation type="submission" date="2015-07" db="EMBL/GenBank/DDBJ databases">
        <title>Draft Genome Sequence of Roseovarius tolerans EL-164, a producer of N-Acylated Alanine Methyl Esters (NAMEs).</title>
        <authorList>
            <person name="Voget S."/>
            <person name="Bruns H."/>
            <person name="Wagner-Doebler I."/>
            <person name="Schulz S."/>
            <person name="Daniel R."/>
        </authorList>
    </citation>
    <scope>NUCLEOTIDE SEQUENCE [LARGE SCALE GENOMIC DNA]</scope>
    <source>
        <strain evidence="5">EL-164</strain>
    </source>
</reference>
<dbReference type="SUPFAM" id="SSF55729">
    <property type="entry name" value="Acyl-CoA N-acyltransferases (Nat)"/>
    <property type="match status" value="1"/>
</dbReference>
<dbReference type="CDD" id="cd04301">
    <property type="entry name" value="NAT_SF"/>
    <property type="match status" value="1"/>
</dbReference>
<keyword evidence="5" id="KW-1185">Reference proteome</keyword>
<dbReference type="PANTHER" id="PTHR43877:SF2">
    <property type="entry name" value="AMINOALKYLPHOSPHONATE N-ACETYLTRANSFERASE-RELATED"/>
    <property type="match status" value="1"/>
</dbReference>
<dbReference type="InterPro" id="IPR016181">
    <property type="entry name" value="Acyl_CoA_acyltransferase"/>
</dbReference>
<name>A0A0L6CWX9_9RHOB</name>
<dbReference type="STRING" id="74031.SAMN04488077_105115"/>